<reference evidence="4" key="1">
    <citation type="submission" date="2016-10" db="EMBL/GenBank/DDBJ databases">
        <authorList>
            <person name="Varghese N."/>
            <person name="Submissions S."/>
        </authorList>
    </citation>
    <scope>NUCLEOTIDE SEQUENCE [LARGE SCALE GENOMIC DNA]</scope>
    <source>
        <strain evidence="4">Nm10</strain>
    </source>
</reference>
<organism evidence="3 4">
    <name type="scientific">Nitrosomonas ureae</name>
    <dbReference type="NCBI Taxonomy" id="44577"/>
    <lineage>
        <taxon>Bacteria</taxon>
        <taxon>Pseudomonadati</taxon>
        <taxon>Pseudomonadota</taxon>
        <taxon>Betaproteobacteria</taxon>
        <taxon>Nitrosomonadales</taxon>
        <taxon>Nitrosomonadaceae</taxon>
        <taxon>Nitrosomonas</taxon>
    </lineage>
</organism>
<feature type="signal peptide" evidence="2">
    <location>
        <begin position="1"/>
        <end position="25"/>
    </location>
</feature>
<keyword evidence="4" id="KW-1185">Reference proteome</keyword>
<protein>
    <recommendedName>
        <fullName evidence="5">Adhesin</fullName>
    </recommendedName>
</protein>
<name>A0A1H2FVN0_9PROT</name>
<dbReference type="KEGG" id="nur:ATY38_10410"/>
<feature type="region of interest" description="Disordered" evidence="1">
    <location>
        <begin position="33"/>
        <end position="54"/>
    </location>
</feature>
<accession>A0A1H2FVN0</accession>
<evidence type="ECO:0000313" key="3">
    <source>
        <dbReference type="EMBL" id="SDU11424.1"/>
    </source>
</evidence>
<dbReference type="EMBL" id="FNLN01000025">
    <property type="protein sequence ID" value="SDU11424.1"/>
    <property type="molecule type" value="Genomic_DNA"/>
</dbReference>
<evidence type="ECO:0000256" key="2">
    <source>
        <dbReference type="SAM" id="SignalP"/>
    </source>
</evidence>
<evidence type="ECO:0000256" key="1">
    <source>
        <dbReference type="SAM" id="MobiDB-lite"/>
    </source>
</evidence>
<feature type="compositionally biased region" description="Low complexity" evidence="1">
    <location>
        <begin position="34"/>
        <end position="47"/>
    </location>
</feature>
<gene>
    <name evidence="3" type="ORF">SAMN05216406_12514</name>
</gene>
<dbReference type="AlphaFoldDB" id="A0A1H2FVN0"/>
<sequence length="471" mass="50357">MKSTHPFKKNSWVILLSTVFIVGLAACDSSGENTATTSASSSSASTTKKNMPTGPAVGILVDSPVSGVTYNASSGKSGTTDEKGNFNFNHGDKIEFKLGGLTLGNIPGSQIVTPIELAGESTNKLQNLLILLQSLDSDSDLSNGISISRETAAAVNGSINLDSNPQTFAEAANLKSIMEAGNIEGEARTPEEARDHFMSQGVALLSAQIWVSYTNQTASVLRVAADNSGEYLHAEARPDDSCDENRVCGGRTIFQAGVEAGIANAIDFDNRGFKLVGKPTIDTNIKAGLSDPGPTRRVRTDGFELIYSDIVTVQREREKTSVFGELFHIAKPIELSNENEVAEKEVKETRFAKIDNDATGIIGAWAYDENAIKTQTLVFFPNGKFLMLDPTGEAQREDQAKCGKPGIEFSSYTYNKGSSKLSLSSYTYNTNGCVGFSDVEGSTSFAISSDGTTAKLEKPGERPITLYRVSK</sequence>
<proteinExistence type="predicted"/>
<evidence type="ECO:0000313" key="4">
    <source>
        <dbReference type="Proteomes" id="UP000182882"/>
    </source>
</evidence>
<feature type="chain" id="PRO_5016266283" description="Adhesin" evidence="2">
    <location>
        <begin position="26"/>
        <end position="471"/>
    </location>
</feature>
<keyword evidence="2" id="KW-0732">Signal</keyword>
<dbReference type="Proteomes" id="UP000182882">
    <property type="component" value="Unassembled WGS sequence"/>
</dbReference>
<dbReference type="PROSITE" id="PS51257">
    <property type="entry name" value="PROKAR_LIPOPROTEIN"/>
    <property type="match status" value="1"/>
</dbReference>
<dbReference type="RefSeq" id="WP_062559241.1">
    <property type="nucleotide sequence ID" value="NZ_CP013341.1"/>
</dbReference>
<evidence type="ECO:0008006" key="5">
    <source>
        <dbReference type="Google" id="ProtNLM"/>
    </source>
</evidence>